<evidence type="ECO:0000313" key="2">
    <source>
        <dbReference type="EMBL" id="EMA47903.1"/>
    </source>
</evidence>
<reference evidence="2 3" key="1">
    <citation type="journal article" date="2014" name="PLoS Genet.">
        <title>Phylogenetically driven sequencing of extremely halophilic archaea reveals strategies for static and dynamic osmo-response.</title>
        <authorList>
            <person name="Becker E.A."/>
            <person name="Seitzer P.M."/>
            <person name="Tritt A."/>
            <person name="Larsen D."/>
            <person name="Krusor M."/>
            <person name="Yao A.I."/>
            <person name="Wu D."/>
            <person name="Madern D."/>
            <person name="Eisen J.A."/>
            <person name="Darling A.E."/>
            <person name="Facciotti M.T."/>
        </authorList>
    </citation>
    <scope>NUCLEOTIDE SEQUENCE [LARGE SCALE GENOMIC DNA]</scope>
    <source>
        <strain evidence="2 3">DSM 5350</strain>
    </source>
</reference>
<dbReference type="STRING" id="1227455.C449_00485"/>
<dbReference type="PATRIC" id="fig|1227455.4.peg.97"/>
<dbReference type="InterPro" id="IPR014509">
    <property type="entry name" value="YjdF-like"/>
</dbReference>
<keyword evidence="3" id="KW-1185">Reference proteome</keyword>
<dbReference type="AlphaFoldDB" id="M0MRB5"/>
<dbReference type="EMBL" id="AOMD01000002">
    <property type="protein sequence ID" value="EMA47903.1"/>
    <property type="molecule type" value="Genomic_DNA"/>
</dbReference>
<keyword evidence="1" id="KW-1133">Transmembrane helix</keyword>
<dbReference type="OrthoDB" id="313603at2157"/>
<feature type="transmembrane region" description="Helical" evidence="1">
    <location>
        <begin position="132"/>
        <end position="154"/>
    </location>
</feature>
<feature type="transmembrane region" description="Helical" evidence="1">
    <location>
        <begin position="186"/>
        <end position="205"/>
    </location>
</feature>
<dbReference type="RefSeq" id="WP_006075892.1">
    <property type="nucleotide sequence ID" value="NZ_AOMD01000002.1"/>
</dbReference>
<sequence length="221" mass="24289">MNIRRRLGISPARQAQLVRVMQLILAATVALAVLYGEVGIITNAGIALLVTFLPALLERRYTLTMDVGIVLWITTAMFLHAIGTVPLPFFDFSSAYSSLWWYDHVTHALSSSLVAGVAYATTRALEEHTEYISMPPAFTFVYLLLFIVAFGVVWELLEFLIAESAAAFGTAQVLTQYGLEDTVLDLFYDVLGGVLVAIFATAHLTDISDQIAARLDARQAR</sequence>
<evidence type="ECO:0000313" key="3">
    <source>
        <dbReference type="Proteomes" id="UP000011669"/>
    </source>
</evidence>
<dbReference type="InParanoid" id="M0MRB5"/>
<keyword evidence="1" id="KW-0472">Membrane</keyword>
<feature type="transmembrane region" description="Helical" evidence="1">
    <location>
        <begin position="40"/>
        <end position="57"/>
    </location>
</feature>
<dbReference type="Pfam" id="PF09997">
    <property type="entry name" value="DUF2238"/>
    <property type="match status" value="1"/>
</dbReference>
<comment type="caution">
    <text evidence="2">The sequence shown here is derived from an EMBL/GenBank/DDBJ whole genome shotgun (WGS) entry which is preliminary data.</text>
</comment>
<feature type="transmembrane region" description="Helical" evidence="1">
    <location>
        <begin position="16"/>
        <end position="34"/>
    </location>
</feature>
<protein>
    <recommendedName>
        <fullName evidence="4">Membrane-spanning protein</fullName>
    </recommendedName>
</protein>
<name>M0MRB5_9EURY</name>
<proteinExistence type="predicted"/>
<organism evidence="2 3">
    <name type="scientific">Halococcus saccharolyticus DSM 5350</name>
    <dbReference type="NCBI Taxonomy" id="1227455"/>
    <lineage>
        <taxon>Archaea</taxon>
        <taxon>Methanobacteriati</taxon>
        <taxon>Methanobacteriota</taxon>
        <taxon>Stenosarchaea group</taxon>
        <taxon>Halobacteria</taxon>
        <taxon>Halobacteriales</taxon>
        <taxon>Halococcaceae</taxon>
        <taxon>Halococcus</taxon>
    </lineage>
</organism>
<accession>M0MRB5</accession>
<feature type="transmembrane region" description="Helical" evidence="1">
    <location>
        <begin position="69"/>
        <end position="89"/>
    </location>
</feature>
<keyword evidence="1" id="KW-0812">Transmembrane</keyword>
<gene>
    <name evidence="2" type="ORF">C449_00485</name>
</gene>
<evidence type="ECO:0008006" key="4">
    <source>
        <dbReference type="Google" id="ProtNLM"/>
    </source>
</evidence>
<dbReference type="Proteomes" id="UP000011669">
    <property type="component" value="Unassembled WGS sequence"/>
</dbReference>
<evidence type="ECO:0000256" key="1">
    <source>
        <dbReference type="SAM" id="Phobius"/>
    </source>
</evidence>
<feature type="transmembrane region" description="Helical" evidence="1">
    <location>
        <begin position="101"/>
        <end position="120"/>
    </location>
</feature>